<comment type="caution">
    <text evidence="2">The sequence shown here is derived from an EMBL/GenBank/DDBJ whole genome shotgun (WGS) entry which is preliminary data.</text>
</comment>
<gene>
    <name evidence="2" type="ORF">HMPREF9136_0002</name>
</gene>
<evidence type="ECO:0000259" key="1">
    <source>
        <dbReference type="Pfam" id="PF13612"/>
    </source>
</evidence>
<feature type="domain" description="Transposase DDE" evidence="1">
    <location>
        <begin position="1"/>
        <end position="59"/>
    </location>
</feature>
<dbReference type="InterPro" id="IPR025668">
    <property type="entry name" value="Tnp_DDE_dom"/>
</dbReference>
<reference evidence="2 3" key="1">
    <citation type="submission" date="2011-04" db="EMBL/GenBank/DDBJ databases">
        <authorList>
            <person name="Muzny D."/>
            <person name="Qin X."/>
            <person name="Deng J."/>
            <person name="Jiang H."/>
            <person name="Liu Y."/>
            <person name="Qu J."/>
            <person name="Song X.-Z."/>
            <person name="Zhang L."/>
            <person name="Thornton R."/>
            <person name="Coyle M."/>
            <person name="Francisco L."/>
            <person name="Jackson L."/>
            <person name="Javaid M."/>
            <person name="Korchina V."/>
            <person name="Kovar C."/>
            <person name="Mata R."/>
            <person name="Mathew T."/>
            <person name="Ngo R."/>
            <person name="Nguyen L."/>
            <person name="Nguyen N."/>
            <person name="Okwuonu G."/>
            <person name="Ongeri F."/>
            <person name="Pham C."/>
            <person name="Simmons D."/>
            <person name="Wilczek-Boney K."/>
            <person name="Hale W."/>
            <person name="Jakkamsetti A."/>
            <person name="Pham P."/>
            <person name="Ruth R."/>
            <person name="San Lucas F."/>
            <person name="Warren J."/>
            <person name="Zhang J."/>
            <person name="Zhao Z."/>
            <person name="Zhou C."/>
            <person name="Zhu D."/>
            <person name="Lee S."/>
            <person name="Bess C."/>
            <person name="Blankenburg K."/>
            <person name="Forbes L."/>
            <person name="Fu Q."/>
            <person name="Gubbala S."/>
            <person name="Hirani K."/>
            <person name="Jayaseelan J.C."/>
            <person name="Lara F."/>
            <person name="Munidasa M."/>
            <person name="Palculict T."/>
            <person name="Patil S."/>
            <person name="Pu L.-L."/>
            <person name="Saada N."/>
            <person name="Tang L."/>
            <person name="Weissenberger G."/>
            <person name="Zhu Y."/>
            <person name="Hemphill L."/>
            <person name="Shang Y."/>
            <person name="Youmans B."/>
            <person name="Ayvaz T."/>
            <person name="Ross M."/>
            <person name="Santibanez J."/>
            <person name="Aqrawi P."/>
            <person name="Gross S."/>
            <person name="Joshi V."/>
            <person name="Fowler G."/>
            <person name="Nazareth L."/>
            <person name="Reid J."/>
            <person name="Worley K."/>
            <person name="Petrosino J."/>
            <person name="Highlander S."/>
            <person name="Gibbs R."/>
        </authorList>
    </citation>
    <scope>NUCLEOTIDE SEQUENCE [LARGE SCALE GENOMIC DNA]</scope>
    <source>
        <strain evidence="2 3">DSM 3688</strain>
    </source>
</reference>
<dbReference type="Proteomes" id="UP000007820">
    <property type="component" value="Unassembled WGS sequence"/>
</dbReference>
<proteinExistence type="predicted"/>
<accession>F9CZH5</accession>
<sequence length="74" mass="8367">MGWCHGFKLHLLCNDLGEIITFCFTGENVDDGDERVWSVFFKELFGKVFADTGDTSKKNSLKGSLNKVSIWCMV</sequence>
<name>F9CZH5_PREDD</name>
<protein>
    <submittedName>
        <fullName evidence="2">ISPg3 transposase</fullName>
    </submittedName>
</protein>
<organism evidence="2 3">
    <name type="scientific">Prevotella dentalis (strain ATCC 49559 / DSM 3688 / JCM 13448 / NCTC 12043 / ES 2772)</name>
    <name type="common">Mitsuokella dentalis</name>
    <dbReference type="NCBI Taxonomy" id="908937"/>
    <lineage>
        <taxon>Bacteria</taxon>
        <taxon>Pseudomonadati</taxon>
        <taxon>Bacteroidota</taxon>
        <taxon>Bacteroidia</taxon>
        <taxon>Bacteroidales</taxon>
        <taxon>Prevotellaceae</taxon>
        <taxon>Prevotella</taxon>
    </lineage>
</organism>
<evidence type="ECO:0000313" key="3">
    <source>
        <dbReference type="Proteomes" id="UP000007820"/>
    </source>
</evidence>
<evidence type="ECO:0000313" key="2">
    <source>
        <dbReference type="EMBL" id="EGQ17658.1"/>
    </source>
</evidence>
<dbReference type="AlphaFoldDB" id="F9CZH5"/>
<dbReference type="Pfam" id="PF13612">
    <property type="entry name" value="DDE_Tnp_1_3"/>
    <property type="match status" value="1"/>
</dbReference>
<dbReference type="EMBL" id="AFPW01000001">
    <property type="protein sequence ID" value="EGQ17658.1"/>
    <property type="molecule type" value="Genomic_DNA"/>
</dbReference>